<protein>
    <submittedName>
        <fullName evidence="2">VOC family protein</fullName>
    </submittedName>
</protein>
<comment type="caution">
    <text evidence="2">The sequence shown here is derived from an EMBL/GenBank/DDBJ whole genome shotgun (WGS) entry which is preliminary data.</text>
</comment>
<dbReference type="CDD" id="cd07262">
    <property type="entry name" value="VOC_like"/>
    <property type="match status" value="1"/>
</dbReference>
<dbReference type="PROSITE" id="PS51819">
    <property type="entry name" value="VOC"/>
    <property type="match status" value="1"/>
</dbReference>
<sequence length="124" mass="13679">MLNHVEIQTADVPASATFYDAVLAPLGAGRRIEHQGRIGYGDERPEFWIGPVPEPATSPARESHLAFTAPDRSTVDAFHAAAVAVRAEVLHAPKVWPRYHDTYYASFVRDPDGNNIEAVCERPE</sequence>
<proteinExistence type="predicted"/>
<keyword evidence="3" id="KW-1185">Reference proteome</keyword>
<evidence type="ECO:0000313" key="2">
    <source>
        <dbReference type="EMBL" id="MBZ6151445.1"/>
    </source>
</evidence>
<organism evidence="2 3">
    <name type="scientific">Streptomyces olivaceus</name>
    <dbReference type="NCBI Taxonomy" id="47716"/>
    <lineage>
        <taxon>Bacteria</taxon>
        <taxon>Bacillati</taxon>
        <taxon>Actinomycetota</taxon>
        <taxon>Actinomycetes</taxon>
        <taxon>Kitasatosporales</taxon>
        <taxon>Streptomycetaceae</taxon>
        <taxon>Streptomyces</taxon>
    </lineage>
</organism>
<dbReference type="InterPro" id="IPR037523">
    <property type="entry name" value="VOC_core"/>
</dbReference>
<dbReference type="PANTHER" id="PTHR35006">
    <property type="entry name" value="GLYOXALASE FAMILY PROTEIN (AFU_ORTHOLOGUE AFUA_5G14830)"/>
    <property type="match status" value="1"/>
</dbReference>
<accession>A0ABS7W0D6</accession>
<feature type="domain" description="VOC" evidence="1">
    <location>
        <begin position="1"/>
        <end position="121"/>
    </location>
</feature>
<dbReference type="SUPFAM" id="SSF54593">
    <property type="entry name" value="Glyoxalase/Bleomycin resistance protein/Dihydroxybiphenyl dioxygenase"/>
    <property type="match status" value="1"/>
</dbReference>
<dbReference type="RefSeq" id="WP_224310052.1">
    <property type="nucleotide sequence ID" value="NZ_JAHSST010000003.1"/>
</dbReference>
<gene>
    <name evidence="2" type="ORF">KVH32_09690</name>
</gene>
<reference evidence="2 3" key="1">
    <citation type="submission" date="2021-06" db="EMBL/GenBank/DDBJ databases">
        <title>Ecological speciation of a Streptomyces species isolated from different habitats and geographic origins.</title>
        <authorList>
            <person name="Wang J."/>
        </authorList>
    </citation>
    <scope>NUCLEOTIDE SEQUENCE [LARGE SCALE GENOMIC DNA]</scope>
    <source>
        <strain evidence="2 3">FXJ8.012</strain>
    </source>
</reference>
<dbReference type="Proteomes" id="UP000758701">
    <property type="component" value="Unassembled WGS sequence"/>
</dbReference>
<dbReference type="Pfam" id="PF00903">
    <property type="entry name" value="Glyoxalase"/>
    <property type="match status" value="1"/>
</dbReference>
<dbReference type="PANTHER" id="PTHR35006:SF2">
    <property type="entry name" value="GLYOXALASE FAMILY PROTEIN (AFU_ORTHOLOGUE AFUA_5G14830)"/>
    <property type="match status" value="1"/>
</dbReference>
<dbReference type="InterPro" id="IPR029068">
    <property type="entry name" value="Glyas_Bleomycin-R_OHBP_Dase"/>
</dbReference>
<dbReference type="InterPro" id="IPR004360">
    <property type="entry name" value="Glyas_Fos-R_dOase_dom"/>
</dbReference>
<dbReference type="Gene3D" id="3.10.180.10">
    <property type="entry name" value="2,3-Dihydroxybiphenyl 1,2-Dioxygenase, domain 1"/>
    <property type="match status" value="1"/>
</dbReference>
<name>A0ABS7W0D6_STROV</name>
<dbReference type="EMBL" id="JAHSTP010000003">
    <property type="protein sequence ID" value="MBZ6151445.1"/>
    <property type="molecule type" value="Genomic_DNA"/>
</dbReference>
<evidence type="ECO:0000313" key="3">
    <source>
        <dbReference type="Proteomes" id="UP000758701"/>
    </source>
</evidence>
<evidence type="ECO:0000259" key="1">
    <source>
        <dbReference type="PROSITE" id="PS51819"/>
    </source>
</evidence>